<keyword evidence="6" id="KW-1015">Disulfide bond</keyword>
<dbReference type="PANTHER" id="PTHR12173:SF8">
    <property type="entry name" value="PERSEPHIN"/>
    <property type="match status" value="1"/>
</dbReference>
<feature type="domain" description="TGF-beta family profile" evidence="9">
    <location>
        <begin position="128"/>
        <end position="239"/>
    </location>
</feature>
<dbReference type="SMART" id="SM00204">
    <property type="entry name" value="TGFB"/>
    <property type="match status" value="1"/>
</dbReference>
<name>A0ABN9LTB5_9NEOB</name>
<evidence type="ECO:0000256" key="4">
    <source>
        <dbReference type="ARBA" id="ARBA00022729"/>
    </source>
</evidence>
<dbReference type="InterPro" id="IPR043401">
    <property type="entry name" value="GDNF_fam"/>
</dbReference>
<evidence type="ECO:0000259" key="9">
    <source>
        <dbReference type="PROSITE" id="PS51362"/>
    </source>
</evidence>
<comment type="subcellular location">
    <subcellularLocation>
        <location evidence="1">Secreted</location>
    </subcellularLocation>
</comment>
<protein>
    <recommendedName>
        <fullName evidence="9">TGF-beta family profile domain-containing protein</fullName>
    </recommendedName>
</protein>
<keyword evidence="11" id="KW-1185">Reference proteome</keyword>
<comment type="similarity">
    <text evidence="2">Belongs to the TGF-beta family. GDNF subfamily.</text>
</comment>
<feature type="compositionally biased region" description="Polar residues" evidence="8">
    <location>
        <begin position="108"/>
        <end position="117"/>
    </location>
</feature>
<evidence type="ECO:0000256" key="6">
    <source>
        <dbReference type="ARBA" id="ARBA00023157"/>
    </source>
</evidence>
<keyword evidence="4" id="KW-0732">Signal</keyword>
<comment type="caution">
    <text evidence="10">The sequence shown here is derived from an EMBL/GenBank/DDBJ whole genome shotgun (WGS) entry which is preliminary data.</text>
</comment>
<evidence type="ECO:0000256" key="1">
    <source>
        <dbReference type="ARBA" id="ARBA00004613"/>
    </source>
</evidence>
<dbReference type="Proteomes" id="UP001176940">
    <property type="component" value="Unassembled WGS sequence"/>
</dbReference>
<accession>A0ABN9LTB5</accession>
<keyword evidence="3" id="KW-0964">Secreted</keyword>
<dbReference type="InterPro" id="IPR001839">
    <property type="entry name" value="TGF-b_C"/>
</dbReference>
<proteinExistence type="inferred from homology"/>
<dbReference type="Gene3D" id="2.10.90.10">
    <property type="entry name" value="Cystine-knot cytokines"/>
    <property type="match status" value="1"/>
</dbReference>
<evidence type="ECO:0000256" key="2">
    <source>
        <dbReference type="ARBA" id="ARBA00009832"/>
    </source>
</evidence>
<evidence type="ECO:0000256" key="8">
    <source>
        <dbReference type="SAM" id="MobiDB-lite"/>
    </source>
</evidence>
<evidence type="ECO:0000313" key="11">
    <source>
        <dbReference type="Proteomes" id="UP001176940"/>
    </source>
</evidence>
<evidence type="ECO:0000313" key="10">
    <source>
        <dbReference type="EMBL" id="CAJ0945414.1"/>
    </source>
</evidence>
<gene>
    <name evidence="10" type="ORF">RIMI_LOCUS10875461</name>
</gene>
<feature type="region of interest" description="Disordered" evidence="8">
    <location>
        <begin position="100"/>
        <end position="135"/>
    </location>
</feature>
<evidence type="ECO:0000256" key="5">
    <source>
        <dbReference type="ARBA" id="ARBA00023030"/>
    </source>
</evidence>
<dbReference type="Pfam" id="PF00019">
    <property type="entry name" value="TGF_beta"/>
    <property type="match status" value="1"/>
</dbReference>
<reference evidence="10" key="1">
    <citation type="submission" date="2023-07" db="EMBL/GenBank/DDBJ databases">
        <authorList>
            <person name="Stuckert A."/>
        </authorList>
    </citation>
    <scope>NUCLEOTIDE SEQUENCE</scope>
</reference>
<dbReference type="PANTHER" id="PTHR12173">
    <property type="entry name" value="GDNF SUBFAMILY OF TGF-BETA FAMILY"/>
    <property type="match status" value="1"/>
</dbReference>
<sequence>MEEARICFGAALLNLAQFHVISVTTVGISYINRRHHQVLYDEYGLRTIRLTFRPGVAFVKTSLVRECDTVYKMRYGEPLWVTLLVGLLGSVAPAALDSTGGIQGGGPSQQDAGSFSLLSDGAPRPRFRRRLQSGRPRMEDRECRLKTLLLRVGDLGLGYDSEETVLFKYCGGGCARSRTNHDLTLTLLLQKSDLPSLLEEKIFGGPCCRPTHYEDVAFLDDSHRWHTVEKLSAAACGCVG</sequence>
<dbReference type="EMBL" id="CAUEEQ010023964">
    <property type="protein sequence ID" value="CAJ0945414.1"/>
    <property type="molecule type" value="Genomic_DNA"/>
</dbReference>
<organism evidence="10 11">
    <name type="scientific">Ranitomeya imitator</name>
    <name type="common">mimic poison frog</name>
    <dbReference type="NCBI Taxonomy" id="111125"/>
    <lineage>
        <taxon>Eukaryota</taxon>
        <taxon>Metazoa</taxon>
        <taxon>Chordata</taxon>
        <taxon>Craniata</taxon>
        <taxon>Vertebrata</taxon>
        <taxon>Euteleostomi</taxon>
        <taxon>Amphibia</taxon>
        <taxon>Batrachia</taxon>
        <taxon>Anura</taxon>
        <taxon>Neobatrachia</taxon>
        <taxon>Hyloidea</taxon>
        <taxon>Dendrobatidae</taxon>
        <taxon>Dendrobatinae</taxon>
        <taxon>Ranitomeya</taxon>
    </lineage>
</organism>
<dbReference type="InterPro" id="IPR029034">
    <property type="entry name" value="Cystine-knot_cytokine"/>
</dbReference>
<dbReference type="SUPFAM" id="SSF57501">
    <property type="entry name" value="Cystine-knot cytokines"/>
    <property type="match status" value="1"/>
</dbReference>
<dbReference type="PROSITE" id="PS51362">
    <property type="entry name" value="TGF_BETA_2"/>
    <property type="match status" value="1"/>
</dbReference>
<keyword evidence="5 7" id="KW-0339">Growth factor</keyword>
<evidence type="ECO:0000256" key="7">
    <source>
        <dbReference type="RuleBase" id="RU000354"/>
    </source>
</evidence>
<dbReference type="CDD" id="cd19382">
    <property type="entry name" value="TGF_beta_Persephin"/>
    <property type="match status" value="1"/>
</dbReference>
<evidence type="ECO:0000256" key="3">
    <source>
        <dbReference type="ARBA" id="ARBA00022525"/>
    </source>
</evidence>